<feature type="transmembrane region" description="Helical" evidence="3">
    <location>
        <begin position="41"/>
        <end position="65"/>
    </location>
</feature>
<dbReference type="PANTHER" id="PTHR33392">
    <property type="entry name" value="POLYISOPRENYL-TEICHOIC ACID--PEPTIDOGLYCAN TEICHOIC ACID TRANSFERASE TAGU"/>
    <property type="match status" value="1"/>
</dbReference>
<evidence type="ECO:0000256" key="2">
    <source>
        <dbReference type="SAM" id="MobiDB-lite"/>
    </source>
</evidence>
<evidence type="ECO:0000256" key="3">
    <source>
        <dbReference type="SAM" id="Phobius"/>
    </source>
</evidence>
<dbReference type="RefSeq" id="WP_100343043.1">
    <property type="nucleotide sequence ID" value="NZ_PGFB01000001.1"/>
</dbReference>
<dbReference type="OrthoDB" id="9782542at2"/>
<dbReference type="EMBL" id="PGFB01000001">
    <property type="protein sequence ID" value="PJJ65112.1"/>
    <property type="molecule type" value="Genomic_DNA"/>
</dbReference>
<dbReference type="Proteomes" id="UP000230161">
    <property type="component" value="Unassembled WGS sequence"/>
</dbReference>
<dbReference type="PANTHER" id="PTHR33392:SF6">
    <property type="entry name" value="POLYISOPRENYL-TEICHOIC ACID--PEPTIDOGLYCAN TEICHOIC ACID TRANSFERASE TAGU"/>
    <property type="match status" value="1"/>
</dbReference>
<dbReference type="InterPro" id="IPR050922">
    <property type="entry name" value="LytR/CpsA/Psr_CW_biosynth"/>
</dbReference>
<feature type="region of interest" description="Disordered" evidence="2">
    <location>
        <begin position="365"/>
        <end position="440"/>
    </location>
</feature>
<protein>
    <submittedName>
        <fullName evidence="5">LCP family protein required for cell wall assembly</fullName>
    </submittedName>
</protein>
<keyword evidence="6" id="KW-1185">Reference proteome</keyword>
<keyword evidence="3" id="KW-0812">Transmembrane</keyword>
<dbReference type="Pfam" id="PF03816">
    <property type="entry name" value="LytR_cpsA_psr"/>
    <property type="match status" value="1"/>
</dbReference>
<keyword evidence="3" id="KW-0472">Membrane</keyword>
<dbReference type="InterPro" id="IPR004474">
    <property type="entry name" value="LytR_CpsA_psr"/>
</dbReference>
<feature type="compositionally biased region" description="Low complexity" evidence="2">
    <location>
        <begin position="371"/>
        <end position="410"/>
    </location>
</feature>
<sequence length="440" mass="45463">MSELRPRDGRAQTSRAQSRSHAGPGIARHGRLRKHNPFATIVKVIAGAVAVVLVSGVSVAAIAAWDVASSVQPGIALDNETNGPVPQIGAIDGGVNLLLVGSDSAQGSPDGAFGEREENLNDVTMLMHISQDHKNVSVVSFPRDLFVDIPECTDADGDSTGDTNDKINTTLFYGGLSCTVSTVEQLTGLSIPFAAEIQFNGVIEMSNAVGGVPVCVSERIEDEYTGTFLDPGMHDLSGVDALQFLRTRHGIGDGSDLTRISNQQVFLSSLVRTVKSSQTLTDPLKLYGLAKAAAGNMQLSNSLNNLDTMVSIALALKDVDLEEVVFVQYPTFSVDGGVEPNTDAADVLFGALAADQPIALSGTTGGGAVIDPNAPVDPNAPADPAVPADPNAPVDPAVPADPNAPATPDAGTGTTVLPDAVTGQTAGQYTCSVGRTLEDQ</sequence>
<comment type="similarity">
    <text evidence="1">Belongs to the LytR/CpsA/Psr (LCP) family.</text>
</comment>
<dbReference type="Gene3D" id="3.40.630.190">
    <property type="entry name" value="LCP protein"/>
    <property type="match status" value="1"/>
</dbReference>
<feature type="compositionally biased region" description="Basic and acidic residues" evidence="2">
    <location>
        <begin position="1"/>
        <end position="10"/>
    </location>
</feature>
<evidence type="ECO:0000259" key="4">
    <source>
        <dbReference type="Pfam" id="PF03816"/>
    </source>
</evidence>
<evidence type="ECO:0000256" key="1">
    <source>
        <dbReference type="ARBA" id="ARBA00006068"/>
    </source>
</evidence>
<dbReference type="NCBIfam" id="TIGR00350">
    <property type="entry name" value="lytR_cpsA_psr"/>
    <property type="match status" value="1"/>
</dbReference>
<accession>A0A2M9C3M5</accession>
<proteinExistence type="inferred from homology"/>
<dbReference type="AlphaFoldDB" id="A0A2M9C3M5"/>
<feature type="compositionally biased region" description="Polar residues" evidence="2">
    <location>
        <begin position="11"/>
        <end position="20"/>
    </location>
</feature>
<organism evidence="5 6">
    <name type="scientific">Compostimonas suwonensis</name>
    <dbReference type="NCBI Taxonomy" id="1048394"/>
    <lineage>
        <taxon>Bacteria</taxon>
        <taxon>Bacillati</taxon>
        <taxon>Actinomycetota</taxon>
        <taxon>Actinomycetes</taxon>
        <taxon>Micrococcales</taxon>
        <taxon>Microbacteriaceae</taxon>
        <taxon>Compostimonas</taxon>
    </lineage>
</organism>
<reference evidence="5 6" key="1">
    <citation type="submission" date="2017-11" db="EMBL/GenBank/DDBJ databases">
        <title>Genomic Encyclopedia of Archaeal and Bacterial Type Strains, Phase II (KMG-II): From Individual Species to Whole Genera.</title>
        <authorList>
            <person name="Goeker M."/>
        </authorList>
    </citation>
    <scope>NUCLEOTIDE SEQUENCE [LARGE SCALE GENOMIC DNA]</scope>
    <source>
        <strain evidence="5 6">DSM 25625</strain>
    </source>
</reference>
<evidence type="ECO:0000313" key="5">
    <source>
        <dbReference type="EMBL" id="PJJ65112.1"/>
    </source>
</evidence>
<feature type="domain" description="Cell envelope-related transcriptional attenuator" evidence="4">
    <location>
        <begin position="121"/>
        <end position="275"/>
    </location>
</feature>
<evidence type="ECO:0000313" key="6">
    <source>
        <dbReference type="Proteomes" id="UP000230161"/>
    </source>
</evidence>
<name>A0A2M9C3M5_9MICO</name>
<feature type="region of interest" description="Disordered" evidence="2">
    <location>
        <begin position="1"/>
        <end position="30"/>
    </location>
</feature>
<gene>
    <name evidence="5" type="ORF">CLV54_0140</name>
</gene>
<keyword evidence="3" id="KW-1133">Transmembrane helix</keyword>
<feature type="compositionally biased region" description="Polar residues" evidence="2">
    <location>
        <begin position="422"/>
        <end position="433"/>
    </location>
</feature>
<comment type="caution">
    <text evidence="5">The sequence shown here is derived from an EMBL/GenBank/DDBJ whole genome shotgun (WGS) entry which is preliminary data.</text>
</comment>